<protein>
    <submittedName>
        <fullName evidence="1">Uncharacterized protein</fullName>
    </submittedName>
</protein>
<gene>
    <name evidence="1" type="ORF">LCER1_G009282</name>
</gene>
<keyword evidence="2" id="KW-1185">Reference proteome</keyword>
<dbReference type="AlphaFoldDB" id="A0A7D8YLZ2"/>
<evidence type="ECO:0000313" key="1">
    <source>
        <dbReference type="EMBL" id="TVY46702.1"/>
    </source>
</evidence>
<proteinExistence type="predicted"/>
<dbReference type="OrthoDB" id="3562016at2759"/>
<dbReference type="EMBL" id="QGMG01001569">
    <property type="protein sequence ID" value="TVY46702.1"/>
    <property type="molecule type" value="Genomic_DNA"/>
</dbReference>
<comment type="caution">
    <text evidence="1">The sequence shown here is derived from an EMBL/GenBank/DDBJ whole genome shotgun (WGS) entry which is preliminary data.</text>
</comment>
<dbReference type="Proteomes" id="UP000481288">
    <property type="component" value="Unassembled WGS sequence"/>
</dbReference>
<sequence length="132" mass="15432">LYFNTRRQEPYTIIKESSTKSKRVIRSSLALEIYSIVADINIEIVISATLKQITKELRIPLIEIIIYTNSFSLYKCLIKLRTTKKKCFIINIIELYKINSKDNSIDAIIKINPNWTLEILIDINSLTIRVKR</sequence>
<name>A0A7D8YLZ2_9HELO</name>
<evidence type="ECO:0000313" key="2">
    <source>
        <dbReference type="Proteomes" id="UP000481288"/>
    </source>
</evidence>
<organism evidence="1 2">
    <name type="scientific">Lachnellula cervina</name>
    <dbReference type="NCBI Taxonomy" id="1316786"/>
    <lineage>
        <taxon>Eukaryota</taxon>
        <taxon>Fungi</taxon>
        <taxon>Dikarya</taxon>
        <taxon>Ascomycota</taxon>
        <taxon>Pezizomycotina</taxon>
        <taxon>Leotiomycetes</taxon>
        <taxon>Helotiales</taxon>
        <taxon>Lachnaceae</taxon>
        <taxon>Lachnellula</taxon>
    </lineage>
</organism>
<feature type="non-terminal residue" evidence="1">
    <location>
        <position position="1"/>
    </location>
</feature>
<accession>A0A7D8YLZ2</accession>
<reference evidence="1 2" key="1">
    <citation type="submission" date="2018-05" db="EMBL/GenBank/DDBJ databases">
        <title>Whole genome sequencing for identification of molecular markers to develop diagnostic detection tools for the regulated plant pathogen Lachnellula willkommii.</title>
        <authorList>
            <person name="Giroux E."/>
            <person name="Bilodeau G."/>
        </authorList>
    </citation>
    <scope>NUCLEOTIDE SEQUENCE [LARGE SCALE GENOMIC DNA]</scope>
    <source>
        <strain evidence="1 2">CBS 625.97</strain>
    </source>
</reference>